<dbReference type="NCBIfam" id="NF007822">
    <property type="entry name" value="PRK10531.1"/>
    <property type="match status" value="1"/>
</dbReference>
<dbReference type="InterPro" id="IPR000070">
    <property type="entry name" value="Pectinesterase_cat"/>
</dbReference>
<dbReference type="InterPro" id="IPR033131">
    <property type="entry name" value="Pectinesterase_Asp_AS"/>
</dbReference>
<organism evidence="5">
    <name type="scientific">Ralstonia solanacearum</name>
    <name type="common">Pseudomonas solanacearum</name>
    <dbReference type="NCBI Taxonomy" id="305"/>
    <lineage>
        <taxon>Bacteria</taxon>
        <taxon>Pseudomonadati</taxon>
        <taxon>Pseudomonadota</taxon>
        <taxon>Betaproteobacteria</taxon>
        <taxon>Burkholderiales</taxon>
        <taxon>Burkholderiaceae</taxon>
        <taxon>Ralstonia</taxon>
        <taxon>Ralstonia solanacearum species complex</taxon>
    </lineage>
</organism>
<dbReference type="PROSITE" id="PS00503">
    <property type="entry name" value="PECTINESTERASE_2"/>
    <property type="match status" value="1"/>
</dbReference>
<protein>
    <recommendedName>
        <fullName evidence="4">Pectinesterase</fullName>
        <ecNumber evidence="4">3.1.1.11</ecNumber>
    </recommendedName>
</protein>
<dbReference type="Pfam" id="PF01095">
    <property type="entry name" value="Pectinesterase"/>
    <property type="match status" value="1"/>
</dbReference>
<dbReference type="GO" id="GO:0042545">
    <property type="term" value="P:cell wall modification"/>
    <property type="evidence" value="ECO:0007669"/>
    <property type="project" value="UniProtKB-UniRule"/>
</dbReference>
<name>A0A0S4UG71_RALSL</name>
<keyword evidence="2 4" id="KW-0378">Hydrolase</keyword>
<gene>
    <name evidence="5" type="primary">pme</name>
    <name evidence="5" type="ORF">PSS4_v1_2500007</name>
</gene>
<evidence type="ECO:0000256" key="1">
    <source>
        <dbReference type="ARBA" id="ARBA00008891"/>
    </source>
</evidence>
<dbReference type="PANTHER" id="PTHR31321:SF57">
    <property type="entry name" value="PECTINESTERASE 53-RELATED"/>
    <property type="match status" value="1"/>
</dbReference>
<comment type="pathway">
    <text evidence="4">Glycan metabolism; pectin degradation; 2-dehydro-3-deoxy-D-gluconate from pectin: step 1/5.</text>
</comment>
<evidence type="ECO:0000313" key="5">
    <source>
        <dbReference type="EMBL" id="CUV21240.1"/>
    </source>
</evidence>
<dbReference type="PANTHER" id="PTHR31321">
    <property type="entry name" value="ACYL-COA THIOESTER HYDROLASE YBHC-RELATED"/>
    <property type="match status" value="1"/>
</dbReference>
<dbReference type="GO" id="GO:0009279">
    <property type="term" value="C:cell outer membrane"/>
    <property type="evidence" value="ECO:0007669"/>
    <property type="project" value="TreeGrafter"/>
</dbReference>
<dbReference type="EC" id="3.1.1.11" evidence="4"/>
<dbReference type="UniPathway" id="UPA00545">
    <property type="reaction ID" value="UER00823"/>
</dbReference>
<proteinExistence type="inferred from homology"/>
<dbReference type="GO" id="GO:0045490">
    <property type="term" value="P:pectin catabolic process"/>
    <property type="evidence" value="ECO:0007669"/>
    <property type="project" value="UniProtKB-UniRule"/>
</dbReference>
<dbReference type="AlphaFoldDB" id="A0A0S4UG71"/>
<keyword evidence="3 4" id="KW-0063">Aspartyl esterase</keyword>
<comment type="catalytic activity">
    <reaction evidence="4">
        <text>[(1-&gt;4)-alpha-D-galacturonosyl methyl ester](n) + n H2O = [(1-&gt;4)-alpha-D-galacturonosyl](n) + n methanol + n H(+)</text>
        <dbReference type="Rhea" id="RHEA:22380"/>
        <dbReference type="Rhea" id="RHEA-COMP:14570"/>
        <dbReference type="Rhea" id="RHEA-COMP:14573"/>
        <dbReference type="ChEBI" id="CHEBI:15377"/>
        <dbReference type="ChEBI" id="CHEBI:15378"/>
        <dbReference type="ChEBI" id="CHEBI:17790"/>
        <dbReference type="ChEBI" id="CHEBI:140522"/>
        <dbReference type="ChEBI" id="CHEBI:140523"/>
        <dbReference type="EC" id="3.1.1.11"/>
    </reaction>
</comment>
<dbReference type="GO" id="GO:0030599">
    <property type="term" value="F:pectinesterase activity"/>
    <property type="evidence" value="ECO:0007669"/>
    <property type="project" value="UniProtKB-UniRule"/>
</dbReference>
<evidence type="ECO:0000256" key="3">
    <source>
        <dbReference type="ARBA" id="ARBA00023085"/>
    </source>
</evidence>
<comment type="similarity">
    <text evidence="1">Belongs to the pectinesterase family.</text>
</comment>
<reference evidence="5" key="1">
    <citation type="submission" date="2015-10" db="EMBL/GenBank/DDBJ databases">
        <authorList>
            <person name="Gilbert D.G."/>
        </authorList>
    </citation>
    <scope>NUCLEOTIDE SEQUENCE</scope>
    <source>
        <strain evidence="5">Phyl III-seqv23</strain>
    </source>
</reference>
<dbReference type="InterPro" id="IPR011050">
    <property type="entry name" value="Pectin_lyase_fold/virulence"/>
</dbReference>
<sequence>MGMTPIHGAAVPYLRNAIAFHQLHIPIKQKSLTPGILLTGKITMQSKTLYLKATALLGGCTVFAATALAVTSTATRPQLSSADARTYTIAKYLASFGTIGSLTTDNWDPTGGVGAVSGFRANYAVAADGTAQYKTVQAAIDAAVNAGGVARRYISVKAGTYNELVCVPESAPPITLYGLDANAGNTQIVYNNANPTPAAGAKTNPCMGTSSNATVGTLRSATAMVRASDFHARNLTFKNSYVEGTYADNNQSAVALAVRGDKAILENVSVIGNQDTLFVGATSTTTVIRAYFKNSFIQGDTDFIFGAGTAVFHGCTIQYTAARLGAKAASYIFAPSTAPGNPYGFLAINSTFNATGNPPNNSLHLGRAWDQSVSGTSAYINGSSPNGQVVIRDSSLGALIRLADPWGPSTAGRPYCSANCAYSANRFFEYNNTGAGSGN</sequence>
<accession>A0A0S4UG71</accession>
<evidence type="ECO:0000256" key="2">
    <source>
        <dbReference type="ARBA" id="ARBA00022801"/>
    </source>
</evidence>
<dbReference type="Gene3D" id="2.160.20.10">
    <property type="entry name" value="Single-stranded right-handed beta-helix, Pectin lyase-like"/>
    <property type="match status" value="1"/>
</dbReference>
<dbReference type="SUPFAM" id="SSF51126">
    <property type="entry name" value="Pectin lyase-like"/>
    <property type="match status" value="1"/>
</dbReference>
<dbReference type="EMBL" id="LN899821">
    <property type="protein sequence ID" value="CUV21240.1"/>
    <property type="molecule type" value="Genomic_DNA"/>
</dbReference>
<evidence type="ECO:0000256" key="4">
    <source>
        <dbReference type="RuleBase" id="RU000589"/>
    </source>
</evidence>
<dbReference type="InterPro" id="IPR012334">
    <property type="entry name" value="Pectin_lyas_fold"/>
</dbReference>